<dbReference type="Proteomes" id="UP001314263">
    <property type="component" value="Unassembled WGS sequence"/>
</dbReference>
<keyword evidence="5 6" id="KW-0067">ATP-binding</keyword>
<dbReference type="PANTHER" id="PTHR44329">
    <property type="entry name" value="SERINE/THREONINE-PROTEIN KINASE TNNI3K-RELATED"/>
    <property type="match status" value="1"/>
</dbReference>
<feature type="region of interest" description="Disordered" evidence="7">
    <location>
        <begin position="932"/>
        <end position="962"/>
    </location>
</feature>
<dbReference type="GO" id="GO:0004674">
    <property type="term" value="F:protein serine/threonine kinase activity"/>
    <property type="evidence" value="ECO:0007669"/>
    <property type="project" value="UniProtKB-KW"/>
</dbReference>
<keyword evidence="11" id="KW-1185">Reference proteome</keyword>
<evidence type="ECO:0000256" key="8">
    <source>
        <dbReference type="SAM" id="SignalP"/>
    </source>
</evidence>
<dbReference type="Pfam" id="PF07714">
    <property type="entry name" value="PK_Tyr_Ser-Thr"/>
    <property type="match status" value="2"/>
</dbReference>
<dbReference type="SMART" id="SM00220">
    <property type="entry name" value="S_TKc"/>
    <property type="match status" value="1"/>
</dbReference>
<feature type="chain" id="PRO_5043572713" description="Protein kinase domain-containing protein" evidence="8">
    <location>
        <begin position="25"/>
        <end position="1201"/>
    </location>
</feature>
<dbReference type="GO" id="GO:0005524">
    <property type="term" value="F:ATP binding"/>
    <property type="evidence" value="ECO:0007669"/>
    <property type="project" value="UniProtKB-UniRule"/>
</dbReference>
<accession>A0AAV1I7X6</accession>
<evidence type="ECO:0000256" key="3">
    <source>
        <dbReference type="ARBA" id="ARBA00022741"/>
    </source>
</evidence>
<dbReference type="EMBL" id="CAUYUE010000008">
    <property type="protein sequence ID" value="CAK0783451.1"/>
    <property type="molecule type" value="Genomic_DNA"/>
</dbReference>
<organism evidence="10 11">
    <name type="scientific">Coccomyxa viridis</name>
    <dbReference type="NCBI Taxonomy" id="1274662"/>
    <lineage>
        <taxon>Eukaryota</taxon>
        <taxon>Viridiplantae</taxon>
        <taxon>Chlorophyta</taxon>
        <taxon>core chlorophytes</taxon>
        <taxon>Trebouxiophyceae</taxon>
        <taxon>Trebouxiophyceae incertae sedis</taxon>
        <taxon>Coccomyxaceae</taxon>
        <taxon>Coccomyxa</taxon>
    </lineage>
</organism>
<keyword evidence="4" id="KW-0418">Kinase</keyword>
<dbReference type="InterPro" id="IPR017441">
    <property type="entry name" value="Protein_kinase_ATP_BS"/>
</dbReference>
<dbReference type="SUPFAM" id="SSF56112">
    <property type="entry name" value="Protein kinase-like (PK-like)"/>
    <property type="match status" value="1"/>
</dbReference>
<feature type="region of interest" description="Disordered" evidence="7">
    <location>
        <begin position="451"/>
        <end position="486"/>
    </location>
</feature>
<keyword evidence="3 6" id="KW-0547">Nucleotide-binding</keyword>
<protein>
    <recommendedName>
        <fullName evidence="9">Protein kinase domain-containing protein</fullName>
    </recommendedName>
</protein>
<evidence type="ECO:0000256" key="4">
    <source>
        <dbReference type="ARBA" id="ARBA00022777"/>
    </source>
</evidence>
<keyword evidence="2" id="KW-0808">Transferase</keyword>
<dbReference type="PROSITE" id="PS00108">
    <property type="entry name" value="PROTEIN_KINASE_ST"/>
    <property type="match status" value="1"/>
</dbReference>
<keyword evidence="8" id="KW-0732">Signal</keyword>
<gene>
    <name evidence="10" type="ORF">CVIRNUC_006650</name>
</gene>
<dbReference type="PANTHER" id="PTHR44329:SF214">
    <property type="entry name" value="PROTEIN KINASE DOMAIN-CONTAINING PROTEIN"/>
    <property type="match status" value="1"/>
</dbReference>
<feature type="signal peptide" evidence="8">
    <location>
        <begin position="1"/>
        <end position="24"/>
    </location>
</feature>
<evidence type="ECO:0000259" key="9">
    <source>
        <dbReference type="PROSITE" id="PS50011"/>
    </source>
</evidence>
<feature type="compositionally biased region" description="Polar residues" evidence="7">
    <location>
        <begin position="522"/>
        <end position="537"/>
    </location>
</feature>
<dbReference type="PROSITE" id="PS00107">
    <property type="entry name" value="PROTEIN_KINASE_ATP"/>
    <property type="match status" value="1"/>
</dbReference>
<feature type="region of interest" description="Disordered" evidence="7">
    <location>
        <begin position="554"/>
        <end position="587"/>
    </location>
</feature>
<dbReference type="InterPro" id="IPR008271">
    <property type="entry name" value="Ser/Thr_kinase_AS"/>
</dbReference>
<evidence type="ECO:0000256" key="6">
    <source>
        <dbReference type="PROSITE-ProRule" id="PRU10141"/>
    </source>
</evidence>
<evidence type="ECO:0000256" key="2">
    <source>
        <dbReference type="ARBA" id="ARBA00022679"/>
    </source>
</evidence>
<dbReference type="InterPro" id="IPR001245">
    <property type="entry name" value="Ser-Thr/Tyr_kinase_cat_dom"/>
</dbReference>
<evidence type="ECO:0000256" key="5">
    <source>
        <dbReference type="ARBA" id="ARBA00022840"/>
    </source>
</evidence>
<proteinExistence type="predicted"/>
<sequence length="1201" mass="124660">MPSIASACRICLVGILALCAWTEGKELISTTVTDGASLGAALKQENVGVIKVKGKIRLSKQTWVSEGTVNIRNGRHVILQADDPGGVQAVLDMGTLVDAIHVGNGSHLELRSLRIPNCASRHVHKPSQRVRLRVAGVFALWPSITLAINSSMSFSDSVFYYWSDKEWDSCDKFRSAATGVLNPKGHPGMLEWSGSDTTVFIKGSQKTSQALIDVVKNKTYVGAFNTTRTNHTLVCLPDPFTDVQGGLPIFTILGLLSSIAIAAAIAQFMGFIELRPNVVASVHGSSRSNAVPILGSNGQIIGFGSRGSLGSGGPHHSHPSAVEHLSGMLRERQKALLGGLELGELLGRGSFGKVYRGRWRGAVVAVKIVTHDRTLATLAETLRESALSTSIQHPNVVTTFKVRTIRSQGGSNDQASAALTWTTAEEGCLDAAAGGQEQLLKRAMSIAGGIQNSAGQSKPSNLGRTDSGALEFTPTAGSTASSDGAFGQREGVARGAALSLPHKPHDSAASSASMTPPHAGFISQSLPATREPSSSADATSGLLGASTSLLGRLGRGSAGHASAENATDLKKGSHGSKSDAPAQAARAFAEASQNENAEPLGIALQMKAAAAIAAELPEAAGAATETMDAKVQHFEAASQQLRRASEAFAVPKQAAGADERVALEEVSRPAGRRSHSLSGTPRASAAGPAQEAAIPAGSAPEPSDPAADDDNEPEPLSMSMKGGIPAQQQSALSHGAARTASDFEHADEPEPLSMAIKAGSLRPSQAMQPPRALNGDSDCEPLAITSRQQPARPVQQVEDASADEPEPLGFSRAGKGLPKGPQGSESMLLAVGNAHSGMRAPASGFMNGSPGLPGAGLAGQGAVARGSESTDDEPEPLSAARKASAGAPGPAARHDTPRPSNLSRPPGLPSSGKRTAAVGIPGALSSLARKIPSFGRKSSPGLPSTPEDGPGLLAGSDTKPAVPSALLTGHSTGVHGSAAAQIKEAGAQAAADTGPDLLETWLILEYCDQGSFDHAIRSGKFTKELGAGVLCLMDIAAGMEHLHSLGVLHADLKGANVLLKSSAVSNYDKRGFTCKLADFGLSRVMEHNSTHISTSTFGTAAYMPAELLMEGKMTKAADVYSFAMLMHELLTGQQLFEGMRQSQIICKVITGWRPAVPKGTLPSFAKLMSECWHMEFAKRPHFPEILLCLRGIYKELRTASG</sequence>
<feature type="region of interest" description="Disordered" evidence="7">
    <location>
        <begin position="841"/>
        <end position="916"/>
    </location>
</feature>
<evidence type="ECO:0000313" key="11">
    <source>
        <dbReference type="Proteomes" id="UP001314263"/>
    </source>
</evidence>
<keyword evidence="1" id="KW-0723">Serine/threonine-protein kinase</keyword>
<dbReference type="Gene3D" id="3.30.200.20">
    <property type="entry name" value="Phosphorylase Kinase, domain 1"/>
    <property type="match status" value="1"/>
</dbReference>
<dbReference type="Gene3D" id="1.10.510.10">
    <property type="entry name" value="Transferase(Phosphotransferase) domain 1"/>
    <property type="match status" value="1"/>
</dbReference>
<feature type="domain" description="Protein kinase" evidence="9">
    <location>
        <begin position="877"/>
        <end position="1196"/>
    </location>
</feature>
<evidence type="ECO:0000256" key="7">
    <source>
        <dbReference type="SAM" id="MobiDB-lite"/>
    </source>
</evidence>
<dbReference type="InterPro" id="IPR051681">
    <property type="entry name" value="Ser/Thr_Kinases-Pseudokinases"/>
</dbReference>
<feature type="binding site" evidence="6">
    <location>
        <position position="367"/>
    </location>
    <ligand>
        <name>ATP</name>
        <dbReference type="ChEBI" id="CHEBI:30616"/>
    </ligand>
</feature>
<dbReference type="InterPro" id="IPR011009">
    <property type="entry name" value="Kinase-like_dom_sf"/>
</dbReference>
<reference evidence="10 11" key="1">
    <citation type="submission" date="2023-10" db="EMBL/GenBank/DDBJ databases">
        <authorList>
            <person name="Maclean D."/>
            <person name="Macfadyen A."/>
        </authorList>
    </citation>
    <scope>NUCLEOTIDE SEQUENCE [LARGE SCALE GENOMIC DNA]</scope>
</reference>
<evidence type="ECO:0000313" key="10">
    <source>
        <dbReference type="EMBL" id="CAK0783451.1"/>
    </source>
</evidence>
<dbReference type="PROSITE" id="PS50011">
    <property type="entry name" value="PROTEIN_KINASE_DOM"/>
    <property type="match status" value="1"/>
</dbReference>
<feature type="compositionally biased region" description="Polar residues" evidence="7">
    <location>
        <begin position="451"/>
        <end position="464"/>
    </location>
</feature>
<feature type="region of interest" description="Disordered" evidence="7">
    <location>
        <begin position="500"/>
        <end position="540"/>
    </location>
</feature>
<comment type="caution">
    <text evidence="10">The sequence shown here is derived from an EMBL/GenBank/DDBJ whole genome shotgun (WGS) entry which is preliminary data.</text>
</comment>
<name>A0AAV1I7X6_9CHLO</name>
<feature type="region of interest" description="Disordered" evidence="7">
    <location>
        <begin position="663"/>
        <end position="829"/>
    </location>
</feature>
<evidence type="ECO:0000256" key="1">
    <source>
        <dbReference type="ARBA" id="ARBA00022527"/>
    </source>
</evidence>
<dbReference type="AlphaFoldDB" id="A0AAV1I7X6"/>
<dbReference type="InterPro" id="IPR000719">
    <property type="entry name" value="Prot_kinase_dom"/>
</dbReference>
<feature type="compositionally biased region" description="Low complexity" evidence="7">
    <location>
        <begin position="681"/>
        <end position="705"/>
    </location>
</feature>